<accession>U7UPJ9</accession>
<dbReference type="Gene3D" id="1.20.1530.20">
    <property type="match status" value="1"/>
</dbReference>
<proteinExistence type="predicted"/>
<dbReference type="AlphaFoldDB" id="U7UPJ9"/>
<dbReference type="eggNOG" id="COG0385">
    <property type="taxonomic scope" value="Bacteria"/>
</dbReference>
<dbReference type="InterPro" id="IPR002657">
    <property type="entry name" value="BilAc:Na_symport/Acr3"/>
</dbReference>
<comment type="caution">
    <text evidence="6">The sequence shown here is derived from an EMBL/GenBank/DDBJ whole genome shotgun (WGS) entry which is preliminary data.</text>
</comment>
<keyword evidence="3 5" id="KW-1133">Transmembrane helix</keyword>
<name>U7UPJ9_9FIRM</name>
<dbReference type="Pfam" id="PF01758">
    <property type="entry name" value="SBF"/>
    <property type="match status" value="1"/>
</dbReference>
<keyword evidence="7" id="KW-1185">Reference proteome</keyword>
<dbReference type="Proteomes" id="UP000017090">
    <property type="component" value="Unassembled WGS sequence"/>
</dbReference>
<dbReference type="PATRIC" id="fig|1111454.3.peg.906"/>
<feature type="transmembrane region" description="Helical" evidence="5">
    <location>
        <begin position="68"/>
        <end position="90"/>
    </location>
</feature>
<feature type="transmembrane region" description="Helical" evidence="5">
    <location>
        <begin position="96"/>
        <end position="119"/>
    </location>
</feature>
<feature type="transmembrane region" description="Helical" evidence="5">
    <location>
        <begin position="155"/>
        <end position="178"/>
    </location>
</feature>
<keyword evidence="4 5" id="KW-0472">Membrane</keyword>
<evidence type="ECO:0000313" key="7">
    <source>
        <dbReference type="Proteomes" id="UP000017090"/>
    </source>
</evidence>
<dbReference type="EMBL" id="AWXA01000024">
    <property type="protein sequence ID" value="ERT60408.1"/>
    <property type="molecule type" value="Genomic_DNA"/>
</dbReference>
<feature type="transmembrane region" description="Helical" evidence="5">
    <location>
        <begin position="34"/>
        <end position="56"/>
    </location>
</feature>
<evidence type="ECO:0000313" key="6">
    <source>
        <dbReference type="EMBL" id="ERT60408.1"/>
    </source>
</evidence>
<evidence type="ECO:0000256" key="2">
    <source>
        <dbReference type="ARBA" id="ARBA00022692"/>
    </source>
</evidence>
<dbReference type="STRING" id="1111454.HMPREF1250_0301"/>
<dbReference type="PANTHER" id="PTHR10361:SF28">
    <property type="entry name" value="P3 PROTEIN-RELATED"/>
    <property type="match status" value="1"/>
</dbReference>
<evidence type="ECO:0000256" key="1">
    <source>
        <dbReference type="ARBA" id="ARBA00004141"/>
    </source>
</evidence>
<dbReference type="GO" id="GO:0016020">
    <property type="term" value="C:membrane"/>
    <property type="evidence" value="ECO:0007669"/>
    <property type="project" value="UniProtKB-SubCell"/>
</dbReference>
<feature type="transmembrane region" description="Helical" evidence="5">
    <location>
        <begin position="219"/>
        <end position="242"/>
    </location>
</feature>
<evidence type="ECO:0000256" key="4">
    <source>
        <dbReference type="ARBA" id="ARBA00023136"/>
    </source>
</evidence>
<gene>
    <name evidence="6" type="ORF">HMPREF1250_0301</name>
</gene>
<evidence type="ECO:0000256" key="3">
    <source>
        <dbReference type="ARBA" id="ARBA00022989"/>
    </source>
</evidence>
<dbReference type="InterPro" id="IPR038770">
    <property type="entry name" value="Na+/solute_symporter_sf"/>
</dbReference>
<comment type="subcellular location">
    <subcellularLocation>
        <location evidence="1">Membrane</location>
        <topology evidence="1">Multi-pass membrane protein</topology>
    </subcellularLocation>
</comment>
<feature type="transmembrane region" description="Helical" evidence="5">
    <location>
        <begin position="190"/>
        <end position="213"/>
    </location>
</feature>
<sequence length="319" mass="34551">MIKKFFSFIVSTMALWVVLAGVAGALRPQSLTWVGPYVSWMLGIVMFGMGMTLTFRDFKIILQRPRDVFIGVFAQFFIMPLAAWCLIRLFALTPELAIGVILVGACPGGTASNVIAYLAKGDVALSVSMTLMTTLLAPVVTPSLTWLLAGAWIEVSFAAMMISILKMVLLPIMLGLVIQHFFTAFVERVMPIMPIVSVIMIVLLVGGVVALSASKLAEVGLLMAVIVILHNSFGLALGYMSARLFRLDSRKARTVSIEVGMQNSGMAASLAIMYFNPAAAIPGAIFSVWHNISGSLLANYFVRYSDKKEMPAIARTVQS</sequence>
<organism evidence="6 7">
    <name type="scientific">Megasphaera vaginalis</name>
    <name type="common">ex Srinivasan et al. 2021</name>
    <dbReference type="NCBI Taxonomy" id="1111454"/>
    <lineage>
        <taxon>Bacteria</taxon>
        <taxon>Bacillati</taxon>
        <taxon>Bacillota</taxon>
        <taxon>Negativicutes</taxon>
        <taxon>Veillonellales</taxon>
        <taxon>Veillonellaceae</taxon>
        <taxon>Megasphaera</taxon>
    </lineage>
</organism>
<keyword evidence="2 5" id="KW-0812">Transmembrane</keyword>
<dbReference type="InterPro" id="IPR004710">
    <property type="entry name" value="Bilac:Na_transpt"/>
</dbReference>
<dbReference type="RefSeq" id="WP_023053410.1">
    <property type="nucleotide sequence ID" value="NZ_AWXA01000024.1"/>
</dbReference>
<evidence type="ECO:0000256" key="5">
    <source>
        <dbReference type="SAM" id="Phobius"/>
    </source>
</evidence>
<protein>
    <submittedName>
        <fullName evidence="6">Sodium Bile acid symporter family protein</fullName>
    </submittedName>
</protein>
<dbReference type="PANTHER" id="PTHR10361">
    <property type="entry name" value="SODIUM-BILE ACID COTRANSPORTER"/>
    <property type="match status" value="1"/>
</dbReference>
<reference evidence="6 7" key="1">
    <citation type="submission" date="2013-09" db="EMBL/GenBank/DDBJ databases">
        <authorList>
            <person name="Durkin A.S."/>
            <person name="Haft D.R."/>
            <person name="McCorrison J."/>
            <person name="Torralba M."/>
            <person name="Gillis M."/>
            <person name="Haft D.H."/>
            <person name="Methe B."/>
            <person name="Sutton G."/>
            <person name="Nelson K.E."/>
        </authorList>
    </citation>
    <scope>NUCLEOTIDE SEQUENCE [LARGE SCALE GENOMIC DNA]</scope>
    <source>
        <strain evidence="6 7">BV3C16-1</strain>
    </source>
</reference>
<feature type="transmembrane region" description="Helical" evidence="5">
    <location>
        <begin position="131"/>
        <end position="149"/>
    </location>
</feature>